<dbReference type="NCBIfam" id="TIGR02532">
    <property type="entry name" value="IV_pilin_GFxxxE"/>
    <property type="match status" value="1"/>
</dbReference>
<reference evidence="4" key="1">
    <citation type="submission" date="2020-05" db="EMBL/GenBank/DDBJ databases">
        <title>Frigoriglobus tundricola gen. nov., sp. nov., a psychrotolerant cellulolytic planctomycete of the family Gemmataceae with two divergent copies of 16S rRNA gene.</title>
        <authorList>
            <person name="Kulichevskaya I.S."/>
            <person name="Ivanova A.A."/>
            <person name="Naumoff D.G."/>
            <person name="Beletsky A.V."/>
            <person name="Rijpstra W.I.C."/>
            <person name="Sinninghe Damste J.S."/>
            <person name="Mardanov A.V."/>
            <person name="Ravin N.V."/>
            <person name="Dedysh S.N."/>
        </authorList>
    </citation>
    <scope>NUCLEOTIDE SEQUENCE [LARGE SCALE GENOMIC DNA]</scope>
    <source>
        <strain evidence="4">PL17</strain>
    </source>
</reference>
<gene>
    <name evidence="3" type="ORF">FTUN_4442</name>
</gene>
<keyword evidence="1" id="KW-0812">Transmembrane</keyword>
<organism evidence="3 4">
    <name type="scientific">Frigoriglobus tundricola</name>
    <dbReference type="NCBI Taxonomy" id="2774151"/>
    <lineage>
        <taxon>Bacteria</taxon>
        <taxon>Pseudomonadati</taxon>
        <taxon>Planctomycetota</taxon>
        <taxon>Planctomycetia</taxon>
        <taxon>Gemmatales</taxon>
        <taxon>Gemmataceae</taxon>
        <taxon>Frigoriglobus</taxon>
    </lineage>
</organism>
<dbReference type="Gene3D" id="3.30.700.10">
    <property type="entry name" value="Glycoprotein, Type 4 Pilin"/>
    <property type="match status" value="1"/>
</dbReference>
<keyword evidence="4" id="KW-1185">Reference proteome</keyword>
<dbReference type="EMBL" id="CP053452">
    <property type="protein sequence ID" value="QJW96882.1"/>
    <property type="molecule type" value="Genomic_DNA"/>
</dbReference>
<dbReference type="RefSeq" id="WP_171476102.1">
    <property type="nucleotide sequence ID" value="NZ_CP053452.2"/>
</dbReference>
<dbReference type="Pfam" id="PF07963">
    <property type="entry name" value="N_methyl"/>
    <property type="match status" value="1"/>
</dbReference>
<name>A0A6M5YVE2_9BACT</name>
<dbReference type="InterPro" id="IPR027558">
    <property type="entry name" value="Pre_pil_HX9DG_C"/>
</dbReference>
<feature type="domain" description="DUF1559" evidence="2">
    <location>
        <begin position="36"/>
        <end position="302"/>
    </location>
</feature>
<evidence type="ECO:0000259" key="2">
    <source>
        <dbReference type="Pfam" id="PF07596"/>
    </source>
</evidence>
<sequence>MRSVQRGGRSAFTLIELLVVIAIIAILIGLLLPAVQKVREAAARMKCSNNLKQMALALHNYESANGVFPNMNYGDWQSWMTMILPYIEQGNLYNVNPMWEGGYTPPPANYNYSSYLQQAKTVVQTYVCPSDPRPPYILGGGETGYAASDYVVITGLTLGGGTNFPVFSGGVGTEGIIQGAWFSSGPRTPTVSMLGITDGTSNTLMISDRPWQGTIGSWEGYEYWDNGIGTTGTEMWINAANGGSDLVYGSSGDSGCPYPALFGPSSTTNDCTYNNLGSFHLGGANMAFGDGSVHFISYSITPQALQALSTRAGGEVVPSGSY</sequence>
<dbReference type="Proteomes" id="UP000503447">
    <property type="component" value="Chromosome"/>
</dbReference>
<keyword evidence="1" id="KW-0472">Membrane</keyword>
<protein>
    <recommendedName>
        <fullName evidence="2">DUF1559 domain-containing protein</fullName>
    </recommendedName>
</protein>
<dbReference type="AlphaFoldDB" id="A0A6M5YVE2"/>
<dbReference type="InterPro" id="IPR011453">
    <property type="entry name" value="DUF1559"/>
</dbReference>
<evidence type="ECO:0000313" key="4">
    <source>
        <dbReference type="Proteomes" id="UP000503447"/>
    </source>
</evidence>
<accession>A0A6M5YVE2</accession>
<dbReference type="InterPro" id="IPR012902">
    <property type="entry name" value="N_methyl_site"/>
</dbReference>
<dbReference type="InterPro" id="IPR045584">
    <property type="entry name" value="Pilin-like"/>
</dbReference>
<evidence type="ECO:0000256" key="1">
    <source>
        <dbReference type="SAM" id="Phobius"/>
    </source>
</evidence>
<dbReference type="PANTHER" id="PTHR30093">
    <property type="entry name" value="GENERAL SECRETION PATHWAY PROTEIN G"/>
    <property type="match status" value="1"/>
</dbReference>
<proteinExistence type="predicted"/>
<dbReference type="PANTHER" id="PTHR30093:SF2">
    <property type="entry name" value="TYPE II SECRETION SYSTEM PROTEIN H"/>
    <property type="match status" value="1"/>
</dbReference>
<dbReference type="NCBIfam" id="TIGR04294">
    <property type="entry name" value="pre_pil_HX9DG"/>
    <property type="match status" value="1"/>
</dbReference>
<feature type="transmembrane region" description="Helical" evidence="1">
    <location>
        <begin position="12"/>
        <end position="35"/>
    </location>
</feature>
<dbReference type="KEGG" id="ftj:FTUN_4442"/>
<evidence type="ECO:0000313" key="3">
    <source>
        <dbReference type="EMBL" id="QJW96882.1"/>
    </source>
</evidence>
<dbReference type="SUPFAM" id="SSF54523">
    <property type="entry name" value="Pili subunits"/>
    <property type="match status" value="1"/>
</dbReference>
<dbReference type="Pfam" id="PF07596">
    <property type="entry name" value="SBP_bac_10"/>
    <property type="match status" value="1"/>
</dbReference>
<keyword evidence="1" id="KW-1133">Transmembrane helix</keyword>